<dbReference type="InterPro" id="IPR008538">
    <property type="entry name" value="Uma2"/>
</dbReference>
<dbReference type="SUPFAM" id="SSF52980">
    <property type="entry name" value="Restriction endonuclease-like"/>
    <property type="match status" value="1"/>
</dbReference>
<evidence type="ECO:0000313" key="4">
    <source>
        <dbReference type="Proteomes" id="UP000248857"/>
    </source>
</evidence>
<feature type="region of interest" description="Disordered" evidence="1">
    <location>
        <begin position="220"/>
        <end position="259"/>
    </location>
</feature>
<dbReference type="Pfam" id="PF05685">
    <property type="entry name" value="Uma2"/>
    <property type="match status" value="1"/>
</dbReference>
<sequence length="259" mass="30408">MMPQYLCAKLRAVLLESPAVVRLEANPPQSIQEEVPDTVQRLPTNLYSDEPPLETDFHRDQIDLLLRLLKYWWRDRSDFYISGNLTVYYNEKQLKSQDFKGPDVFVVLGAEKKNRRSWAIWEEGGKYPNLVIELLSDSTAAIDRGKKKDLYQDVWRVPEYYWFHPETMEFAGFRLMGGTYVEIELTDGKLKSEQLGLALGIYDRQLRWYTAEGELIPLPEDVAQQQADQERQRADQERQQKERLENYLRSQGINPDEIS</sequence>
<reference evidence="3 4" key="1">
    <citation type="journal article" date="2018" name="Sci. Rep.">
        <title>A novel species of the marine cyanobacterium Acaryochloris with a unique pigment content and lifestyle.</title>
        <authorList>
            <person name="Partensky F."/>
            <person name="Six C."/>
            <person name="Ratin M."/>
            <person name="Garczarek L."/>
            <person name="Vaulot D."/>
            <person name="Probert I."/>
            <person name="Calteau A."/>
            <person name="Gourvil P."/>
            <person name="Marie D."/>
            <person name="Grebert T."/>
            <person name="Bouchier C."/>
            <person name="Le Panse S."/>
            <person name="Gachenot M."/>
            <person name="Rodriguez F."/>
            <person name="Garrido J.L."/>
        </authorList>
    </citation>
    <scope>NUCLEOTIDE SEQUENCE [LARGE SCALE GENOMIC DNA]</scope>
    <source>
        <strain evidence="3 4">RCC1774</strain>
    </source>
</reference>
<proteinExistence type="predicted"/>
<feature type="domain" description="Putative restriction endonuclease" evidence="2">
    <location>
        <begin position="51"/>
        <end position="198"/>
    </location>
</feature>
<dbReference type="Gene3D" id="3.90.1570.10">
    <property type="entry name" value="tt1808, chain A"/>
    <property type="match status" value="1"/>
</dbReference>
<feature type="compositionally biased region" description="Basic and acidic residues" evidence="1">
    <location>
        <begin position="228"/>
        <end position="246"/>
    </location>
</feature>
<dbReference type="CDD" id="cd06260">
    <property type="entry name" value="DUF820-like"/>
    <property type="match status" value="1"/>
</dbReference>
<dbReference type="InterPro" id="IPR011335">
    <property type="entry name" value="Restrct_endonuc-II-like"/>
</dbReference>
<dbReference type="PANTHER" id="PTHR33352">
    <property type="entry name" value="SLR1095 PROTEIN"/>
    <property type="match status" value="1"/>
</dbReference>
<dbReference type="AlphaFoldDB" id="A0A2W1JLL7"/>
<organism evidence="3 4">
    <name type="scientific">Acaryochloris thomasi RCC1774</name>
    <dbReference type="NCBI Taxonomy" id="1764569"/>
    <lineage>
        <taxon>Bacteria</taxon>
        <taxon>Bacillati</taxon>
        <taxon>Cyanobacteriota</taxon>
        <taxon>Cyanophyceae</taxon>
        <taxon>Acaryochloridales</taxon>
        <taxon>Acaryochloridaceae</taxon>
        <taxon>Acaryochloris</taxon>
        <taxon>Acaryochloris thomasi</taxon>
    </lineage>
</organism>
<evidence type="ECO:0000256" key="1">
    <source>
        <dbReference type="SAM" id="MobiDB-lite"/>
    </source>
</evidence>
<dbReference type="InterPro" id="IPR012296">
    <property type="entry name" value="Nuclease_put_TT1808"/>
</dbReference>
<evidence type="ECO:0000259" key="2">
    <source>
        <dbReference type="Pfam" id="PF05685"/>
    </source>
</evidence>
<keyword evidence="4" id="KW-1185">Reference proteome</keyword>
<name>A0A2W1JLL7_9CYAN</name>
<dbReference type="PANTHER" id="PTHR33352:SF3">
    <property type="entry name" value="SLR1612 PROTEIN"/>
    <property type="match status" value="1"/>
</dbReference>
<dbReference type="EMBL" id="PQWO01000003">
    <property type="protein sequence ID" value="PZD74270.1"/>
    <property type="molecule type" value="Genomic_DNA"/>
</dbReference>
<protein>
    <recommendedName>
        <fullName evidence="2">Putative restriction endonuclease domain-containing protein</fullName>
    </recommendedName>
</protein>
<accession>A0A2W1JLL7</accession>
<dbReference type="Proteomes" id="UP000248857">
    <property type="component" value="Unassembled WGS sequence"/>
</dbReference>
<gene>
    <name evidence="3" type="ORF">C1752_01239</name>
</gene>
<comment type="caution">
    <text evidence="3">The sequence shown here is derived from an EMBL/GenBank/DDBJ whole genome shotgun (WGS) entry which is preliminary data.</text>
</comment>
<evidence type="ECO:0000313" key="3">
    <source>
        <dbReference type="EMBL" id="PZD74270.1"/>
    </source>
</evidence>